<name>R7TQB8_CAPTE</name>
<feature type="non-terminal residue" evidence="3">
    <location>
        <position position="1"/>
    </location>
</feature>
<evidence type="ECO:0000313" key="4">
    <source>
        <dbReference type="EnsemblMetazoa" id="CapteP30268"/>
    </source>
</evidence>
<reference evidence="4" key="3">
    <citation type="submission" date="2015-06" db="UniProtKB">
        <authorList>
            <consortium name="EnsemblMetazoa"/>
        </authorList>
    </citation>
    <scope>IDENTIFICATION</scope>
</reference>
<dbReference type="GO" id="GO:0000978">
    <property type="term" value="F:RNA polymerase II cis-regulatory region sequence-specific DNA binding"/>
    <property type="evidence" value="ECO:0007669"/>
    <property type="project" value="TreeGrafter"/>
</dbReference>
<feature type="domain" description="Myb-like" evidence="1">
    <location>
        <begin position="1"/>
        <end position="42"/>
    </location>
</feature>
<dbReference type="OrthoDB" id="2143914at2759"/>
<evidence type="ECO:0000313" key="5">
    <source>
        <dbReference type="Proteomes" id="UP000014760"/>
    </source>
</evidence>
<dbReference type="EMBL" id="AMQN01029939">
    <property type="status" value="NOT_ANNOTATED_CDS"/>
    <property type="molecule type" value="Genomic_DNA"/>
</dbReference>
<dbReference type="EnsemblMetazoa" id="CapteT30268">
    <property type="protein sequence ID" value="CapteP30268"/>
    <property type="gene ID" value="CapteG30268"/>
</dbReference>
<dbReference type="CDD" id="cd00167">
    <property type="entry name" value="SANT"/>
    <property type="match status" value="1"/>
</dbReference>
<dbReference type="GO" id="GO:0005634">
    <property type="term" value="C:nucleus"/>
    <property type="evidence" value="ECO:0007669"/>
    <property type="project" value="TreeGrafter"/>
</dbReference>
<accession>R7TQB8</accession>
<dbReference type="InterPro" id="IPR050560">
    <property type="entry name" value="MYB_TF"/>
</dbReference>
<dbReference type="SMART" id="SM00717">
    <property type="entry name" value="SANT"/>
    <property type="match status" value="1"/>
</dbReference>
<sequence length="103" mass="11740">TDDEDLQILSLHKQFGNRWAEMAKRMPGRTDNAIKNHWNSTLRRRCDTGNFPLGKSPLSSNCLEEVDSSDTARADMKSPSLVCEELDPENFNLVDGWEEIEKS</sequence>
<evidence type="ECO:0000259" key="1">
    <source>
        <dbReference type="PROSITE" id="PS50090"/>
    </source>
</evidence>
<proteinExistence type="predicted"/>
<gene>
    <name evidence="3" type="ORF">CAPTEDRAFT_30268</name>
</gene>
<dbReference type="STRING" id="283909.R7TQB8"/>
<dbReference type="InterPro" id="IPR017930">
    <property type="entry name" value="Myb_dom"/>
</dbReference>
<protein>
    <submittedName>
        <fullName evidence="3 4">Uncharacterized protein</fullName>
    </submittedName>
</protein>
<dbReference type="PANTHER" id="PTHR45614">
    <property type="entry name" value="MYB PROTEIN-RELATED"/>
    <property type="match status" value="1"/>
</dbReference>
<feature type="non-terminal residue" evidence="3">
    <location>
        <position position="103"/>
    </location>
</feature>
<evidence type="ECO:0000259" key="2">
    <source>
        <dbReference type="PROSITE" id="PS51294"/>
    </source>
</evidence>
<dbReference type="PROSITE" id="PS51294">
    <property type="entry name" value="HTH_MYB"/>
    <property type="match status" value="1"/>
</dbReference>
<dbReference type="SUPFAM" id="SSF46689">
    <property type="entry name" value="Homeodomain-like"/>
    <property type="match status" value="1"/>
</dbReference>
<dbReference type="InterPro" id="IPR001005">
    <property type="entry name" value="SANT/Myb"/>
</dbReference>
<dbReference type="Gene3D" id="1.10.10.60">
    <property type="entry name" value="Homeodomain-like"/>
    <property type="match status" value="1"/>
</dbReference>
<feature type="domain" description="HTH myb-type" evidence="2">
    <location>
        <begin position="1"/>
        <end position="46"/>
    </location>
</feature>
<dbReference type="EMBL" id="KB309825">
    <property type="protein sequence ID" value="ELT93230.1"/>
    <property type="molecule type" value="Genomic_DNA"/>
</dbReference>
<dbReference type="Pfam" id="PF00249">
    <property type="entry name" value="Myb_DNA-binding"/>
    <property type="match status" value="1"/>
</dbReference>
<dbReference type="HOGENOM" id="CLU_2270392_0_0_1"/>
<organism evidence="3">
    <name type="scientific">Capitella teleta</name>
    <name type="common">Polychaete worm</name>
    <dbReference type="NCBI Taxonomy" id="283909"/>
    <lineage>
        <taxon>Eukaryota</taxon>
        <taxon>Metazoa</taxon>
        <taxon>Spiralia</taxon>
        <taxon>Lophotrochozoa</taxon>
        <taxon>Annelida</taxon>
        <taxon>Polychaeta</taxon>
        <taxon>Sedentaria</taxon>
        <taxon>Scolecida</taxon>
        <taxon>Capitellidae</taxon>
        <taxon>Capitella</taxon>
    </lineage>
</organism>
<reference evidence="3 5" key="2">
    <citation type="journal article" date="2013" name="Nature">
        <title>Insights into bilaterian evolution from three spiralian genomes.</title>
        <authorList>
            <person name="Simakov O."/>
            <person name="Marletaz F."/>
            <person name="Cho S.J."/>
            <person name="Edsinger-Gonzales E."/>
            <person name="Havlak P."/>
            <person name="Hellsten U."/>
            <person name="Kuo D.H."/>
            <person name="Larsson T."/>
            <person name="Lv J."/>
            <person name="Arendt D."/>
            <person name="Savage R."/>
            <person name="Osoegawa K."/>
            <person name="de Jong P."/>
            <person name="Grimwood J."/>
            <person name="Chapman J.A."/>
            <person name="Shapiro H."/>
            <person name="Aerts A."/>
            <person name="Otillar R.P."/>
            <person name="Terry A.Y."/>
            <person name="Boore J.L."/>
            <person name="Grigoriev I.V."/>
            <person name="Lindberg D.R."/>
            <person name="Seaver E.C."/>
            <person name="Weisblat D.A."/>
            <person name="Putnam N.H."/>
            <person name="Rokhsar D.S."/>
        </authorList>
    </citation>
    <scope>NUCLEOTIDE SEQUENCE</scope>
    <source>
        <strain evidence="3 5">I ESC-2004</strain>
    </source>
</reference>
<dbReference type="PROSITE" id="PS50090">
    <property type="entry name" value="MYB_LIKE"/>
    <property type="match status" value="1"/>
</dbReference>
<dbReference type="AlphaFoldDB" id="R7TQB8"/>
<dbReference type="InterPro" id="IPR009057">
    <property type="entry name" value="Homeodomain-like_sf"/>
</dbReference>
<reference evidence="5" key="1">
    <citation type="submission" date="2012-12" db="EMBL/GenBank/DDBJ databases">
        <authorList>
            <person name="Hellsten U."/>
            <person name="Grimwood J."/>
            <person name="Chapman J.A."/>
            <person name="Shapiro H."/>
            <person name="Aerts A."/>
            <person name="Otillar R.P."/>
            <person name="Terry A.Y."/>
            <person name="Boore J.L."/>
            <person name="Simakov O."/>
            <person name="Marletaz F."/>
            <person name="Cho S.-J."/>
            <person name="Edsinger-Gonzales E."/>
            <person name="Havlak P."/>
            <person name="Kuo D.-H."/>
            <person name="Larsson T."/>
            <person name="Lv J."/>
            <person name="Arendt D."/>
            <person name="Savage R."/>
            <person name="Osoegawa K."/>
            <person name="de Jong P."/>
            <person name="Lindberg D.R."/>
            <person name="Seaver E.C."/>
            <person name="Weisblat D.A."/>
            <person name="Putnam N.H."/>
            <person name="Grigoriev I.V."/>
            <person name="Rokhsar D.S."/>
        </authorList>
    </citation>
    <scope>NUCLEOTIDE SEQUENCE</scope>
    <source>
        <strain evidence="5">I ESC-2004</strain>
    </source>
</reference>
<dbReference type="Proteomes" id="UP000014760">
    <property type="component" value="Unassembled WGS sequence"/>
</dbReference>
<evidence type="ECO:0000313" key="3">
    <source>
        <dbReference type="EMBL" id="ELT93230.1"/>
    </source>
</evidence>
<keyword evidence="5" id="KW-1185">Reference proteome</keyword>
<dbReference type="PANTHER" id="PTHR45614:SF232">
    <property type="entry name" value="TRANSCRIPTION FACTOR MYB3R-2"/>
    <property type="match status" value="1"/>
</dbReference>
<dbReference type="GO" id="GO:0000981">
    <property type="term" value="F:DNA-binding transcription factor activity, RNA polymerase II-specific"/>
    <property type="evidence" value="ECO:0007669"/>
    <property type="project" value="TreeGrafter"/>
</dbReference>